<protein>
    <submittedName>
        <fullName evidence="1">Uncharacterized protein</fullName>
    </submittedName>
</protein>
<name>A0A6S5C9E8_AERVE</name>
<accession>A0A6S5C9E8</accession>
<evidence type="ECO:0000313" key="2">
    <source>
        <dbReference type="Proteomes" id="UP000515442"/>
    </source>
</evidence>
<evidence type="ECO:0000313" key="1">
    <source>
        <dbReference type="EMBL" id="BBR38925.1"/>
    </source>
</evidence>
<dbReference type="RefSeq" id="WP_182939280.1">
    <property type="nucleotide sequence ID" value="NZ_AP022038.1"/>
</dbReference>
<proteinExistence type="predicted"/>
<sequence length="306" mass="35712">MQKDIMQAAQSFKEEFGGFSHEMSMKHFERQREMYEIEYADFLAHYEREECYLCGKPFKTISKEQPCIHWLLRRCKFKKKDFPKIIEKYDFYNISAFLRWVANVETGVKNINNLKEESSERKLFETTIKWKNIEWTLDCSKNDFDGHKGSKTDFPHWHFQMRVDGVQFINFNDFHIRFSKDDQLKIVLERDPDSGFLHSFGPGGQGMQEHMDRFSNNPDEFIANVKTTSNPEEGTVHMQSIVKGPEGGISGDKINKAIEMARKTGKSLTHCFREVLGEDEGISITTIASPADSVPQIAKRTERNRR</sequence>
<organism evidence="1 2">
    <name type="scientific">Aeromonas veronii</name>
    <dbReference type="NCBI Taxonomy" id="654"/>
    <lineage>
        <taxon>Bacteria</taxon>
        <taxon>Pseudomonadati</taxon>
        <taxon>Pseudomonadota</taxon>
        <taxon>Gammaproteobacteria</taxon>
        <taxon>Aeromonadales</taxon>
        <taxon>Aeromonadaceae</taxon>
        <taxon>Aeromonas</taxon>
    </lineage>
</organism>
<dbReference type="EMBL" id="AP022038">
    <property type="protein sequence ID" value="BBR38925.1"/>
    <property type="molecule type" value="Genomic_DNA"/>
</dbReference>
<reference evidence="1 2" key="1">
    <citation type="submission" date="2019-12" db="EMBL/GenBank/DDBJ databases">
        <title>complete genome sequences of Aeromonas veronii str. WP3-W19-ESBL-03 isolated from wastewater treatment plant effluent.</title>
        <authorList>
            <person name="Sekizuka T."/>
            <person name="Itokawa K."/>
            <person name="Yatsu K."/>
            <person name="Inamine Y."/>
            <person name="Kuroda M."/>
        </authorList>
    </citation>
    <scope>NUCLEOTIDE SEQUENCE [LARGE SCALE GENOMIC DNA]</scope>
    <source>
        <strain evidence="1 2">WP3-W19-ESBL-03</strain>
    </source>
</reference>
<dbReference type="Proteomes" id="UP000515442">
    <property type="component" value="Chromosome"/>
</dbReference>
<gene>
    <name evidence="1" type="ORF">WP3W19E03_14500</name>
</gene>
<dbReference type="AlphaFoldDB" id="A0A6S5C9E8"/>